<dbReference type="PANTHER" id="PTHR47212:SF4">
    <property type="entry name" value="ADHESIN-LIKE PROTEIN, PUTATIVE (DUF3741)-RELATED"/>
    <property type="match status" value="1"/>
</dbReference>
<dbReference type="InterPro" id="IPR025486">
    <property type="entry name" value="DUF4378"/>
</dbReference>
<keyword evidence="3" id="KW-1185">Reference proteome</keyword>
<evidence type="ECO:0000259" key="1">
    <source>
        <dbReference type="Pfam" id="PF14309"/>
    </source>
</evidence>
<dbReference type="Pfam" id="PF14309">
    <property type="entry name" value="DUF4378"/>
    <property type="match status" value="1"/>
</dbReference>
<dbReference type="EMBL" id="JAVIJP010000013">
    <property type="protein sequence ID" value="KAL3645685.1"/>
    <property type="molecule type" value="Genomic_DNA"/>
</dbReference>
<accession>A0ABD3DXV0</accession>
<dbReference type="Proteomes" id="UP001632038">
    <property type="component" value="Unassembled WGS sequence"/>
</dbReference>
<dbReference type="AlphaFoldDB" id="A0ABD3DXV0"/>
<dbReference type="PANTHER" id="PTHR47212">
    <property type="entry name" value="ADHESIN-LIKE PROTEIN, PUTATIVE (DUF3741)-RELATED"/>
    <property type="match status" value="1"/>
</dbReference>
<sequence>MMAKRSSSARNDHQELVSEKSSELKCLWAGLFSILNSCPGHSGPFKLISSRRPVKSNHTDKSRTKFDNQLLQKNEESNLEGTRVNASAKSIRNLMLDDLYIDRHKNESQLVDEKIVQEARTSVKAFIDQMFVEGNFVHKEQTCNEPMPFSEALGVLSTTNNRILFTEKNPHEKSSRRASKIKQKLKHTFGDFTKEPNRFSKARDDCRFHVKTKEKPDDEPGITFLTEKARKKIDYSSSGLSKKRRYLFARLKSLNATGIVETKNIFNSEKPIERNRTDKILLNDESGTTMHSTIDSVSENETLTSVPDLSMSESIEYEEEHQSPVSVLERNNAPDIMTKHIYFDKNSIDSNPQDQPISEKDCNYKQDYIARYVHLLLRASRLNWDRLSKISPQCEELLRASLFKEVDVSSFDHCFDSKLMFDYINEVLVHIHLANFSFLKPRNNYNVPLEELVVDKMMRKTAELYSHCRVEERTVDELVADDMLCSGSWIEAQPETECIVICIVEDILEEYVWDMFLCLYC</sequence>
<organism evidence="2 3">
    <name type="scientific">Castilleja foliolosa</name>
    <dbReference type="NCBI Taxonomy" id="1961234"/>
    <lineage>
        <taxon>Eukaryota</taxon>
        <taxon>Viridiplantae</taxon>
        <taxon>Streptophyta</taxon>
        <taxon>Embryophyta</taxon>
        <taxon>Tracheophyta</taxon>
        <taxon>Spermatophyta</taxon>
        <taxon>Magnoliopsida</taxon>
        <taxon>eudicotyledons</taxon>
        <taxon>Gunneridae</taxon>
        <taxon>Pentapetalae</taxon>
        <taxon>asterids</taxon>
        <taxon>lamiids</taxon>
        <taxon>Lamiales</taxon>
        <taxon>Orobanchaceae</taxon>
        <taxon>Pedicularideae</taxon>
        <taxon>Castillejinae</taxon>
        <taxon>Castilleja</taxon>
    </lineage>
</organism>
<evidence type="ECO:0000313" key="2">
    <source>
        <dbReference type="EMBL" id="KAL3645685.1"/>
    </source>
</evidence>
<proteinExistence type="predicted"/>
<evidence type="ECO:0000313" key="3">
    <source>
        <dbReference type="Proteomes" id="UP001632038"/>
    </source>
</evidence>
<protein>
    <recommendedName>
        <fullName evidence="1">DUF4378 domain-containing protein</fullName>
    </recommendedName>
</protein>
<feature type="domain" description="DUF4378" evidence="1">
    <location>
        <begin position="371"/>
        <end position="510"/>
    </location>
</feature>
<gene>
    <name evidence="2" type="ORF">CASFOL_010865</name>
</gene>
<reference evidence="3" key="1">
    <citation type="journal article" date="2024" name="IScience">
        <title>Strigolactones Initiate the Formation of Haustorium-like Structures in Castilleja.</title>
        <authorList>
            <person name="Buerger M."/>
            <person name="Peterson D."/>
            <person name="Chory J."/>
        </authorList>
    </citation>
    <scope>NUCLEOTIDE SEQUENCE [LARGE SCALE GENOMIC DNA]</scope>
</reference>
<comment type="caution">
    <text evidence="2">The sequence shown here is derived from an EMBL/GenBank/DDBJ whole genome shotgun (WGS) entry which is preliminary data.</text>
</comment>
<name>A0ABD3DXV0_9LAMI</name>